<evidence type="ECO:0000313" key="3">
    <source>
        <dbReference type="Proteomes" id="UP000007753"/>
    </source>
</evidence>
<gene>
    <name evidence="2" type="ordered locus">SJA_C1-03010</name>
</gene>
<dbReference type="HOGENOM" id="CLU_2059924_0_0_5"/>
<name>D4YXQ3_SPHIU</name>
<protein>
    <submittedName>
        <fullName evidence="2">Uncharacterized protein</fullName>
    </submittedName>
</protein>
<feature type="region of interest" description="Disordered" evidence="1">
    <location>
        <begin position="63"/>
        <end position="119"/>
    </location>
</feature>
<evidence type="ECO:0000313" key="2">
    <source>
        <dbReference type="EMBL" id="BAI95135.1"/>
    </source>
</evidence>
<accession>D4YXQ3</accession>
<dbReference type="EMBL" id="AP010803">
    <property type="protein sequence ID" value="BAI95135.1"/>
    <property type="molecule type" value="Genomic_DNA"/>
</dbReference>
<organism evidence="2 3">
    <name type="scientific">Sphingobium indicum (strain DSM 16413 / CCM 7287 / MTCC 6362 / UT26 / NBRC 101211 / UT26S)</name>
    <name type="common">Sphingobium japonicum</name>
    <dbReference type="NCBI Taxonomy" id="452662"/>
    <lineage>
        <taxon>Bacteria</taxon>
        <taxon>Pseudomonadati</taxon>
        <taxon>Pseudomonadota</taxon>
        <taxon>Alphaproteobacteria</taxon>
        <taxon>Sphingomonadales</taxon>
        <taxon>Sphingomonadaceae</taxon>
        <taxon>Sphingobium</taxon>
    </lineage>
</organism>
<feature type="compositionally biased region" description="Basic and acidic residues" evidence="1">
    <location>
        <begin position="76"/>
        <end position="87"/>
    </location>
</feature>
<dbReference type="Proteomes" id="UP000007753">
    <property type="component" value="Chromosome 1"/>
</dbReference>
<dbReference type="KEGG" id="sjp:SJA_C1-03010"/>
<reference evidence="2 3" key="1">
    <citation type="journal article" date="2010" name="J. Bacteriol.">
        <title>Complete genome sequence of the representative gamma-hexachlorocyclohexane-degrading bacterium Sphingobium japonicum UT26.</title>
        <authorList>
            <person name="Nagata Y."/>
            <person name="Ohtsubo Y."/>
            <person name="Endo R."/>
            <person name="Ichikawa N."/>
            <person name="Ankai A."/>
            <person name="Oguchi A."/>
            <person name="Fukui S."/>
            <person name="Fujita N."/>
            <person name="Tsuda M."/>
        </authorList>
    </citation>
    <scope>NUCLEOTIDE SEQUENCE [LARGE SCALE GENOMIC DNA]</scope>
    <source>
        <strain evidence="3">DSM 16413 / CCM 7287 / MTCC 6362 / UT26 / NBRC 101211 / UT26S</strain>
    </source>
</reference>
<dbReference type="AlphaFoldDB" id="D4YXQ3"/>
<proteinExistence type="predicted"/>
<sequence>MRMRKDRPPLRIRINRHEARCVEAHTGRARFSTRRVSIQLNQIAALDSLVFRDFLIRDRFRSLGNRPRQRGQIQDLPDRLMRVDSRHSPFRHPGLDPGSRFLSESAPGSRQRDPGSSPG</sequence>
<keyword evidence="3" id="KW-1185">Reference proteome</keyword>
<evidence type="ECO:0000256" key="1">
    <source>
        <dbReference type="SAM" id="MobiDB-lite"/>
    </source>
</evidence>